<name>A0A6G0ZHQ3_APHCR</name>
<accession>A0A6G0ZHQ3</accession>
<comment type="caution">
    <text evidence="1">The sequence shown here is derived from an EMBL/GenBank/DDBJ whole genome shotgun (WGS) entry which is preliminary data.</text>
</comment>
<protein>
    <submittedName>
        <fullName evidence="1">Uncharacterized protein</fullName>
    </submittedName>
</protein>
<reference evidence="1 2" key="1">
    <citation type="submission" date="2019-08" db="EMBL/GenBank/DDBJ databases">
        <title>Whole genome of Aphis craccivora.</title>
        <authorList>
            <person name="Voronova N.V."/>
            <person name="Shulinski R.S."/>
            <person name="Bandarenka Y.V."/>
            <person name="Zhorov D.G."/>
            <person name="Warner D."/>
        </authorList>
    </citation>
    <scope>NUCLEOTIDE SEQUENCE [LARGE SCALE GENOMIC DNA]</scope>
    <source>
        <strain evidence="1">180601</strain>
        <tissue evidence="1">Whole Body</tissue>
    </source>
</reference>
<sequence length="95" mass="10938">MIISLFLVEDVILSKYILHPKASDSVYNSSKCTGSNCFIRLKEIRVEVWTMEKLIFKLKSWLRSGMSEQRLTGLALLNIHRNENINIDGVDNLII</sequence>
<proteinExistence type="predicted"/>
<dbReference type="EMBL" id="VUJU01000409">
    <property type="protein sequence ID" value="KAF0770610.1"/>
    <property type="molecule type" value="Genomic_DNA"/>
</dbReference>
<organism evidence="1 2">
    <name type="scientific">Aphis craccivora</name>
    <name type="common">Cowpea aphid</name>
    <dbReference type="NCBI Taxonomy" id="307492"/>
    <lineage>
        <taxon>Eukaryota</taxon>
        <taxon>Metazoa</taxon>
        <taxon>Ecdysozoa</taxon>
        <taxon>Arthropoda</taxon>
        <taxon>Hexapoda</taxon>
        <taxon>Insecta</taxon>
        <taxon>Pterygota</taxon>
        <taxon>Neoptera</taxon>
        <taxon>Paraneoptera</taxon>
        <taxon>Hemiptera</taxon>
        <taxon>Sternorrhyncha</taxon>
        <taxon>Aphidomorpha</taxon>
        <taxon>Aphidoidea</taxon>
        <taxon>Aphididae</taxon>
        <taxon>Aphidini</taxon>
        <taxon>Aphis</taxon>
        <taxon>Aphis</taxon>
    </lineage>
</organism>
<keyword evidence="2" id="KW-1185">Reference proteome</keyword>
<evidence type="ECO:0000313" key="2">
    <source>
        <dbReference type="Proteomes" id="UP000478052"/>
    </source>
</evidence>
<gene>
    <name evidence="1" type="ORF">FWK35_00008654</name>
</gene>
<dbReference type="AlphaFoldDB" id="A0A6G0ZHQ3"/>
<evidence type="ECO:0000313" key="1">
    <source>
        <dbReference type="EMBL" id="KAF0770610.1"/>
    </source>
</evidence>
<dbReference type="Proteomes" id="UP000478052">
    <property type="component" value="Unassembled WGS sequence"/>
</dbReference>